<proteinExistence type="predicted"/>
<feature type="region of interest" description="Disordered" evidence="1">
    <location>
        <begin position="22"/>
        <end position="59"/>
    </location>
</feature>
<keyword evidence="3" id="KW-1185">Reference proteome</keyword>
<sequence length="231" mass="23873">MLGSAVAVVVIIGAVGAWQRAPARRDAPAVSAPAPTRTAPSMPPRARQTPLWPAGDATPVAASSRAPARFTAVAGVGCRATGEAGHLAVYPAGSVPQTRRGGWSGAGCAGVFWAVPMSGTSQDDPGTSVLWWFAPRGMTAASCDVFVYVPKVERSQDAAGRPTAYLVTRGRDDPTVIGSFAIDQPAQRGRWVPAGRYPLSDGRIGVKLTNRGTSTADRHAAAQVSIECARA</sequence>
<name>A0A917SYI1_9ACTN</name>
<comment type="caution">
    <text evidence="2">The sequence shown here is derived from an EMBL/GenBank/DDBJ whole genome shotgun (WGS) entry which is preliminary data.</text>
</comment>
<dbReference type="AlphaFoldDB" id="A0A917SYI1"/>
<evidence type="ECO:0008006" key="4">
    <source>
        <dbReference type="Google" id="ProtNLM"/>
    </source>
</evidence>
<dbReference type="Proteomes" id="UP000642070">
    <property type="component" value="Unassembled WGS sequence"/>
</dbReference>
<reference evidence="2" key="1">
    <citation type="journal article" date="2014" name="Int. J. Syst. Evol. Microbiol.">
        <title>Complete genome sequence of Corynebacterium casei LMG S-19264T (=DSM 44701T), isolated from a smear-ripened cheese.</title>
        <authorList>
            <consortium name="US DOE Joint Genome Institute (JGI-PGF)"/>
            <person name="Walter F."/>
            <person name="Albersmeier A."/>
            <person name="Kalinowski J."/>
            <person name="Ruckert C."/>
        </authorList>
    </citation>
    <scope>NUCLEOTIDE SEQUENCE</scope>
    <source>
        <strain evidence="2">JCM 19831</strain>
    </source>
</reference>
<organism evidence="2 3">
    <name type="scientific">Dactylosporangium sucinum</name>
    <dbReference type="NCBI Taxonomy" id="1424081"/>
    <lineage>
        <taxon>Bacteria</taxon>
        <taxon>Bacillati</taxon>
        <taxon>Actinomycetota</taxon>
        <taxon>Actinomycetes</taxon>
        <taxon>Micromonosporales</taxon>
        <taxon>Micromonosporaceae</taxon>
        <taxon>Dactylosporangium</taxon>
    </lineage>
</organism>
<protein>
    <recommendedName>
        <fullName evidence="4">Adhesin</fullName>
    </recommendedName>
</protein>
<evidence type="ECO:0000256" key="1">
    <source>
        <dbReference type="SAM" id="MobiDB-lite"/>
    </source>
</evidence>
<accession>A0A917SYI1</accession>
<evidence type="ECO:0000313" key="3">
    <source>
        <dbReference type="Proteomes" id="UP000642070"/>
    </source>
</evidence>
<reference evidence="2" key="2">
    <citation type="submission" date="2020-09" db="EMBL/GenBank/DDBJ databases">
        <authorList>
            <person name="Sun Q."/>
            <person name="Ohkuma M."/>
        </authorList>
    </citation>
    <scope>NUCLEOTIDE SEQUENCE</scope>
    <source>
        <strain evidence="2">JCM 19831</strain>
    </source>
</reference>
<dbReference type="EMBL" id="BMPI01000001">
    <property type="protein sequence ID" value="GGM03761.1"/>
    <property type="molecule type" value="Genomic_DNA"/>
</dbReference>
<gene>
    <name evidence="2" type="ORF">GCM10007977_001420</name>
</gene>
<evidence type="ECO:0000313" key="2">
    <source>
        <dbReference type="EMBL" id="GGM03761.1"/>
    </source>
</evidence>